<dbReference type="GO" id="GO:0006210">
    <property type="term" value="P:thymine catabolic process"/>
    <property type="evidence" value="ECO:0007669"/>
    <property type="project" value="TreeGrafter"/>
</dbReference>
<keyword evidence="4" id="KW-0520">NAD</keyword>
<dbReference type="EC" id="1.2.1.27" evidence="2"/>
<dbReference type="EMBL" id="QEAP01001118">
    <property type="protein sequence ID" value="TPX51543.1"/>
    <property type="molecule type" value="Genomic_DNA"/>
</dbReference>
<proteinExistence type="inferred from homology"/>
<dbReference type="FunFam" id="3.40.309.10:FF:000002">
    <property type="entry name" value="Methylmalonate-semialdehyde dehydrogenase (Acylating)"/>
    <property type="match status" value="1"/>
</dbReference>
<keyword evidence="3" id="KW-0560">Oxidoreductase</keyword>
<dbReference type="Gene3D" id="3.40.605.10">
    <property type="entry name" value="Aldehyde Dehydrogenase, Chain A, domain 1"/>
    <property type="match status" value="1"/>
</dbReference>
<dbReference type="FunFam" id="3.40.605.10:FF:000003">
    <property type="entry name" value="Methylmalonate-semialdehyde dehydrogenase [acylating]"/>
    <property type="match status" value="1"/>
</dbReference>
<sequence length="518" mass="55961">MFALRQISARRSLAISSYARGPAKVPLFINGEFIQSKTNKWIEIRNPATQEIVGLVPEATQEELKYATDNAAEAFKTWRKTSVLARQRVMLDLQKLVREKQDDIARAITLEQGKTLPDARGDVFRGLQVLEHACSIPTLLMGESLPVSKDMDTYNIRQPLGVVGGIMPFNFPAMIPLWVFPLAIACGNTCVIKPSEKDPGAMTILAQLAQQAGVPNGVLNIVHGSVDTVNHICDAPGIKAISFVGSDHAGKYIFARGTANGKRVQANLGAKNHGVIMPDANRNYTLNQLAGAAFGAAGQRCMALSTVVFVGESKKWLPELVERAKQLKVSSGFDESADLGPMITPAALKRAEDLIQSGVDEGATLLLDGRGFKPKGFEKGNFLGPTILTSVKTHMRCYKEEIFGPALVCLEADTLDEAIKLVNANMYGNGTAIFTNSGSAARKFQDEIDVGQVGINVPIPVPLPMFSFTGSRGSIQGDLNFYGKTGVQFYTSTKTVTALWRSEDVSTAQASVNMPTIR</sequence>
<dbReference type="InterPro" id="IPR016160">
    <property type="entry name" value="Ald_DH_CS_CYS"/>
</dbReference>
<dbReference type="GO" id="GO:0005739">
    <property type="term" value="C:mitochondrion"/>
    <property type="evidence" value="ECO:0007669"/>
    <property type="project" value="TreeGrafter"/>
</dbReference>
<name>A0A507DIX0_9FUNG</name>
<comment type="caution">
    <text evidence="6">The sequence shown here is derived from an EMBL/GenBank/DDBJ whole genome shotgun (WGS) entry which is preliminary data.</text>
</comment>
<dbReference type="Gene3D" id="3.40.309.10">
    <property type="entry name" value="Aldehyde Dehydrogenase, Chain A, domain 2"/>
    <property type="match status" value="1"/>
</dbReference>
<evidence type="ECO:0000256" key="3">
    <source>
        <dbReference type="ARBA" id="ARBA00023002"/>
    </source>
</evidence>
<dbReference type="GO" id="GO:0006574">
    <property type="term" value="P:L-valine catabolic process"/>
    <property type="evidence" value="ECO:0007669"/>
    <property type="project" value="TreeGrafter"/>
</dbReference>
<dbReference type="InterPro" id="IPR016161">
    <property type="entry name" value="Ald_DH/histidinol_DH"/>
</dbReference>
<dbReference type="InterPro" id="IPR015590">
    <property type="entry name" value="Aldehyde_DH_dom"/>
</dbReference>
<reference evidence="6 7" key="1">
    <citation type="journal article" date="2019" name="Sci. Rep.">
        <title>Comparative genomics of chytrid fungi reveal insights into the obligate biotrophic and pathogenic lifestyle of Synchytrium endobioticum.</title>
        <authorList>
            <person name="van de Vossenberg B.T.L.H."/>
            <person name="Warris S."/>
            <person name="Nguyen H.D.T."/>
            <person name="van Gent-Pelzer M.P.E."/>
            <person name="Joly D.L."/>
            <person name="van de Geest H.C."/>
            <person name="Bonants P.J.M."/>
            <person name="Smith D.S."/>
            <person name="Levesque C.A."/>
            <person name="van der Lee T.A.J."/>
        </authorList>
    </citation>
    <scope>NUCLEOTIDE SEQUENCE [LARGE SCALE GENOMIC DNA]</scope>
    <source>
        <strain evidence="6 7">CBS 675.73</strain>
    </source>
</reference>
<dbReference type="InterPro" id="IPR016163">
    <property type="entry name" value="Ald_DH_C"/>
</dbReference>
<keyword evidence="7" id="KW-1185">Reference proteome</keyword>
<evidence type="ECO:0000256" key="4">
    <source>
        <dbReference type="ARBA" id="ARBA00023027"/>
    </source>
</evidence>
<dbReference type="InterPro" id="IPR010061">
    <property type="entry name" value="MeMal-semiAld_DH"/>
</dbReference>
<comment type="similarity">
    <text evidence="1">Belongs to the aldehyde dehydrogenase family.</text>
</comment>
<gene>
    <name evidence="6" type="ORF">CcCBS67573_g10015</name>
</gene>
<dbReference type="OrthoDB" id="310895at2759"/>
<dbReference type="AlphaFoldDB" id="A0A507DIX0"/>
<accession>A0A507DIX0</accession>
<feature type="domain" description="Aldehyde dehydrogenase" evidence="5">
    <location>
        <begin position="34"/>
        <end position="496"/>
    </location>
</feature>
<evidence type="ECO:0000256" key="2">
    <source>
        <dbReference type="ARBA" id="ARBA00013048"/>
    </source>
</evidence>
<evidence type="ECO:0000259" key="5">
    <source>
        <dbReference type="Pfam" id="PF00171"/>
    </source>
</evidence>
<dbReference type="Pfam" id="PF00171">
    <property type="entry name" value="Aldedh"/>
    <property type="match status" value="1"/>
</dbReference>
<evidence type="ECO:0000313" key="7">
    <source>
        <dbReference type="Proteomes" id="UP000320333"/>
    </source>
</evidence>
<dbReference type="NCBIfam" id="TIGR01722">
    <property type="entry name" value="MMSDH"/>
    <property type="match status" value="1"/>
</dbReference>
<protein>
    <recommendedName>
        <fullName evidence="2">methylmalonate-semialdehyde dehydrogenase (CoA acylating)</fullName>
        <ecNumber evidence="2">1.2.1.27</ecNumber>
    </recommendedName>
</protein>
<organism evidence="6 7">
    <name type="scientific">Chytriomyces confervae</name>
    <dbReference type="NCBI Taxonomy" id="246404"/>
    <lineage>
        <taxon>Eukaryota</taxon>
        <taxon>Fungi</taxon>
        <taxon>Fungi incertae sedis</taxon>
        <taxon>Chytridiomycota</taxon>
        <taxon>Chytridiomycota incertae sedis</taxon>
        <taxon>Chytridiomycetes</taxon>
        <taxon>Chytridiales</taxon>
        <taxon>Chytriomycetaceae</taxon>
        <taxon>Chytriomyces</taxon>
    </lineage>
</organism>
<dbReference type="SUPFAM" id="SSF53720">
    <property type="entry name" value="ALDH-like"/>
    <property type="match status" value="1"/>
</dbReference>
<dbReference type="STRING" id="246404.A0A507DIX0"/>
<dbReference type="PANTHER" id="PTHR43866:SF3">
    <property type="entry name" value="METHYLMALONATE-SEMIALDEHYDE DEHYDROGENASE [ACYLATING], MITOCHONDRIAL"/>
    <property type="match status" value="1"/>
</dbReference>
<dbReference type="PANTHER" id="PTHR43866">
    <property type="entry name" value="MALONATE-SEMIALDEHYDE DEHYDROGENASE"/>
    <property type="match status" value="1"/>
</dbReference>
<dbReference type="GO" id="GO:0004491">
    <property type="term" value="F:methylmalonate-semialdehyde dehydrogenase (acylating, NAD) activity"/>
    <property type="evidence" value="ECO:0007669"/>
    <property type="project" value="UniProtKB-EC"/>
</dbReference>
<dbReference type="InterPro" id="IPR016162">
    <property type="entry name" value="Ald_DH_N"/>
</dbReference>
<dbReference type="PROSITE" id="PS00070">
    <property type="entry name" value="ALDEHYDE_DEHYDR_CYS"/>
    <property type="match status" value="1"/>
</dbReference>
<evidence type="ECO:0000313" key="6">
    <source>
        <dbReference type="EMBL" id="TPX51543.1"/>
    </source>
</evidence>
<dbReference type="CDD" id="cd07085">
    <property type="entry name" value="ALDH_F6_MMSDH"/>
    <property type="match status" value="1"/>
</dbReference>
<evidence type="ECO:0000256" key="1">
    <source>
        <dbReference type="ARBA" id="ARBA00009986"/>
    </source>
</evidence>
<dbReference type="Proteomes" id="UP000320333">
    <property type="component" value="Unassembled WGS sequence"/>
</dbReference>